<dbReference type="EMBL" id="CP022011">
    <property type="protein sequence ID" value="QDJ14625.1"/>
    <property type="molecule type" value="Genomic_DNA"/>
</dbReference>
<dbReference type="AlphaFoldDB" id="A0A8E3MG59"/>
<dbReference type="PANTHER" id="PTHR30336">
    <property type="entry name" value="INNER MEMBRANE PROTEIN, PROBABLE PERMEASE"/>
    <property type="match status" value="1"/>
</dbReference>
<comment type="subcellular location">
    <subcellularLocation>
        <location evidence="1">Cell inner membrane</location>
        <topology evidence="1">Single-pass membrane protein</topology>
    </subcellularLocation>
</comment>
<evidence type="ECO:0000256" key="2">
    <source>
        <dbReference type="ARBA" id="ARBA00022475"/>
    </source>
</evidence>
<evidence type="ECO:0000313" key="9">
    <source>
        <dbReference type="EMBL" id="QDJ14625.1"/>
    </source>
</evidence>
<evidence type="ECO:0000256" key="6">
    <source>
        <dbReference type="ARBA" id="ARBA00023136"/>
    </source>
</evidence>
<evidence type="ECO:0000256" key="1">
    <source>
        <dbReference type="ARBA" id="ARBA00004377"/>
    </source>
</evidence>
<keyword evidence="3" id="KW-0997">Cell inner membrane</keyword>
<dbReference type="CDD" id="cd06259">
    <property type="entry name" value="YdcF-like"/>
    <property type="match status" value="1"/>
</dbReference>
<dbReference type="Proteomes" id="UP000955338">
    <property type="component" value="Chromosome"/>
</dbReference>
<evidence type="ECO:0000256" key="3">
    <source>
        <dbReference type="ARBA" id="ARBA00022519"/>
    </source>
</evidence>
<evidence type="ECO:0000256" key="7">
    <source>
        <dbReference type="ARBA" id="ARBA00037355"/>
    </source>
</evidence>
<dbReference type="GO" id="GO:0005886">
    <property type="term" value="C:plasma membrane"/>
    <property type="evidence" value="ECO:0007669"/>
    <property type="project" value="UniProtKB-SubCell"/>
</dbReference>
<evidence type="ECO:0000259" key="8">
    <source>
        <dbReference type="Pfam" id="PF02698"/>
    </source>
</evidence>
<reference evidence="9" key="1">
    <citation type="submission" date="2017-06" db="EMBL/GenBank/DDBJ databases">
        <title>Genome sequencing of pathogenic and non-pathogenic strains within Bisgaard taxon 40.</title>
        <authorList>
            <person name="Ladner J.T."/>
            <person name="Lovett S.P."/>
            <person name="Koroleva G."/>
            <person name="Lorch J.M."/>
        </authorList>
    </citation>
    <scope>NUCLEOTIDE SEQUENCE</scope>
    <source>
        <strain evidence="9">27576-1-I1</strain>
    </source>
</reference>
<dbReference type="PANTHER" id="PTHR30336:SF0">
    <property type="entry name" value="PROTEIN SANA"/>
    <property type="match status" value="1"/>
</dbReference>
<organism evidence="9 10">
    <name type="scientific">Mergibacter septicus</name>
    <dbReference type="NCBI Taxonomy" id="221402"/>
    <lineage>
        <taxon>Bacteria</taxon>
        <taxon>Pseudomonadati</taxon>
        <taxon>Pseudomonadota</taxon>
        <taxon>Gammaproteobacteria</taxon>
        <taxon>Pasteurellales</taxon>
        <taxon>Pasteurellaceae</taxon>
        <taxon>Mergibacter</taxon>
    </lineage>
</organism>
<evidence type="ECO:0000256" key="4">
    <source>
        <dbReference type="ARBA" id="ARBA00022692"/>
    </source>
</evidence>
<proteinExistence type="predicted"/>
<feature type="domain" description="DUF218" evidence="8">
    <location>
        <begin position="72"/>
        <end position="204"/>
    </location>
</feature>
<dbReference type="InterPro" id="IPR003848">
    <property type="entry name" value="DUF218"/>
</dbReference>
<evidence type="ECO:0000313" key="10">
    <source>
        <dbReference type="Proteomes" id="UP000955338"/>
    </source>
</evidence>
<comment type="function">
    <text evidence="7">Participates in the barrier function of the cell envelope.</text>
</comment>
<sequence>MVNQQFKPPVNTTGENNVRYYSFLQALKFTLKIILLILGLSVVIAILINFYISWSTREQIYIQLENTPYRPYAIVLGTAKYSINNGINPFYHHRLLSAYQLFTQKKVDHLLLSGDNRTIRYNEPKSMYQDLQKMGIPFSAMTLDFAGFRTLDSVIRAKKIFQAEPFTLISQKFHCERALFIANYHHINAICFATPTPVGYQQVQIREFFARIRAVWDVLTNKEPYYLGKPEPLPTPQVLNKDE</sequence>
<gene>
    <name evidence="9" type="ORF">CEP48_03950</name>
</gene>
<keyword evidence="4" id="KW-0812">Transmembrane</keyword>
<keyword evidence="6" id="KW-0472">Membrane</keyword>
<keyword evidence="10" id="KW-1185">Reference proteome</keyword>
<dbReference type="RefSeq" id="WP_261920843.1">
    <property type="nucleotide sequence ID" value="NZ_CP022011.1"/>
</dbReference>
<accession>A0A8E3MG59</accession>
<keyword evidence="5" id="KW-1133">Transmembrane helix</keyword>
<keyword evidence="2" id="KW-1003">Cell membrane</keyword>
<name>A0A8E3MG59_9PAST</name>
<evidence type="ECO:0000256" key="5">
    <source>
        <dbReference type="ARBA" id="ARBA00022989"/>
    </source>
</evidence>
<dbReference type="Pfam" id="PF02698">
    <property type="entry name" value="DUF218"/>
    <property type="match status" value="1"/>
</dbReference>
<protein>
    <recommendedName>
        <fullName evidence="8">DUF218 domain-containing protein</fullName>
    </recommendedName>
</protein>
<dbReference type="InterPro" id="IPR051599">
    <property type="entry name" value="Cell_Envelope_Assoc"/>
</dbReference>